<feature type="domain" description="Alpha-macroglobulin-like TED" evidence="2">
    <location>
        <begin position="4"/>
        <end position="245"/>
    </location>
</feature>
<evidence type="ECO:0000259" key="2">
    <source>
        <dbReference type="Pfam" id="PF07678"/>
    </source>
</evidence>
<accession>X1KJX8</accession>
<reference evidence="3" key="1">
    <citation type="journal article" date="2014" name="Front. Microbiol.">
        <title>High frequency of phylogenetically diverse reductive dehalogenase-homologous genes in deep subseafloor sedimentary metagenomes.</title>
        <authorList>
            <person name="Kawai M."/>
            <person name="Futagami T."/>
            <person name="Toyoda A."/>
            <person name="Takaki Y."/>
            <person name="Nishi S."/>
            <person name="Hori S."/>
            <person name="Arai W."/>
            <person name="Tsubouchi T."/>
            <person name="Morono Y."/>
            <person name="Uchiyama I."/>
            <person name="Ito T."/>
            <person name="Fujiyama A."/>
            <person name="Inagaki F."/>
            <person name="Takami H."/>
        </authorList>
    </citation>
    <scope>NUCLEOTIDE SEQUENCE</scope>
    <source>
        <strain evidence="3">Expedition CK06-06</strain>
    </source>
</reference>
<protein>
    <recommendedName>
        <fullName evidence="4">Alpha-macroglobulin receptor-binding domain-containing protein</fullName>
    </recommendedName>
</protein>
<sequence>EIMAKAEKLMITGYQRELIYRRNDGSFSAFGESDNIGSLWLTAFVLKSFSQAKDLIFIDETILDEAKTWITSHQNEDGSFDAIGFVHHQEMLGGLTGKTALTAYTAIALLEAGERASSARAVEYLEERLDEMDDPYTVAITAYALELAQSDKRDLAYQILMELAQEDEDGLHWGGGDIIPLEYPVGHIQSADIEATAYATLALTKHGDPFNASRAAKWLVSQRNAHGGFGSTQDTVVALQALTEYSTGTRADVDLTINIKAEGVDKELKITQENFDILQVVEVPINEKIEIEATGKGEAIAQVVRRFNLPQAEDTGEQILSITVDYDATQVEVNDLVTVSVEVEFSPPMPMEAGMVVLDVSVPTGFAPVTESIADVVEKDERIKRYEIAGRKVIFYIENMLPGS</sequence>
<dbReference type="Gene3D" id="1.50.10.20">
    <property type="match status" value="1"/>
</dbReference>
<gene>
    <name evidence="3" type="ORF">S06H3_15010</name>
</gene>
<dbReference type="Pfam" id="PF07677">
    <property type="entry name" value="A2M_recep"/>
    <property type="match status" value="1"/>
</dbReference>
<comment type="caution">
    <text evidence="3">The sequence shown here is derived from an EMBL/GenBank/DDBJ whole genome shotgun (WGS) entry which is preliminary data.</text>
</comment>
<dbReference type="SUPFAM" id="SSF48239">
    <property type="entry name" value="Terpenoid cyclases/Protein prenyltransferases"/>
    <property type="match status" value="1"/>
</dbReference>
<feature type="non-terminal residue" evidence="3">
    <location>
        <position position="1"/>
    </location>
</feature>
<dbReference type="GO" id="GO:0005615">
    <property type="term" value="C:extracellular space"/>
    <property type="evidence" value="ECO:0007669"/>
    <property type="project" value="InterPro"/>
</dbReference>
<dbReference type="Gene3D" id="2.60.40.690">
    <property type="entry name" value="Alpha-macroglobulin, receptor-binding domain"/>
    <property type="match status" value="1"/>
</dbReference>
<organism evidence="3">
    <name type="scientific">marine sediment metagenome</name>
    <dbReference type="NCBI Taxonomy" id="412755"/>
    <lineage>
        <taxon>unclassified sequences</taxon>
        <taxon>metagenomes</taxon>
        <taxon>ecological metagenomes</taxon>
    </lineage>
</organism>
<dbReference type="InterPro" id="IPR036595">
    <property type="entry name" value="A-macroglobulin_rcpt-bd_sf"/>
</dbReference>
<dbReference type="InterPro" id="IPR011626">
    <property type="entry name" value="Alpha-macroglobulin_TED"/>
</dbReference>
<dbReference type="PANTHER" id="PTHR11412:SF171">
    <property type="entry name" value="PREGNANCY ZONE PROTEIN-LIKE PROTEIN"/>
    <property type="match status" value="1"/>
</dbReference>
<evidence type="ECO:0000313" key="3">
    <source>
        <dbReference type="EMBL" id="GAI06968.1"/>
    </source>
</evidence>
<evidence type="ECO:0000259" key="1">
    <source>
        <dbReference type="Pfam" id="PF07677"/>
    </source>
</evidence>
<dbReference type="SUPFAM" id="SSF49410">
    <property type="entry name" value="Alpha-macroglobulin receptor domain"/>
    <property type="match status" value="1"/>
</dbReference>
<dbReference type="InterPro" id="IPR050473">
    <property type="entry name" value="A2M/Complement_sys"/>
</dbReference>
<feature type="non-terminal residue" evidence="3">
    <location>
        <position position="404"/>
    </location>
</feature>
<feature type="domain" description="Alpha-macroglobulin receptor-binding" evidence="1">
    <location>
        <begin position="352"/>
        <end position="400"/>
    </location>
</feature>
<dbReference type="Pfam" id="PF07678">
    <property type="entry name" value="TED_complement"/>
    <property type="match status" value="1"/>
</dbReference>
<dbReference type="PANTHER" id="PTHR11412">
    <property type="entry name" value="MACROGLOBULIN / COMPLEMENT"/>
    <property type="match status" value="1"/>
</dbReference>
<dbReference type="InterPro" id="IPR008930">
    <property type="entry name" value="Terpenoid_cyclase/PrenylTrfase"/>
</dbReference>
<dbReference type="EMBL" id="BARV01007365">
    <property type="protein sequence ID" value="GAI06968.1"/>
    <property type="molecule type" value="Genomic_DNA"/>
</dbReference>
<dbReference type="AlphaFoldDB" id="X1KJX8"/>
<proteinExistence type="predicted"/>
<evidence type="ECO:0008006" key="4">
    <source>
        <dbReference type="Google" id="ProtNLM"/>
    </source>
</evidence>
<dbReference type="InterPro" id="IPR009048">
    <property type="entry name" value="A-macroglobulin_rcpt-bd"/>
</dbReference>
<name>X1KJX8_9ZZZZ</name>